<sequence>MRVSNEHFDDDDEELGVNWHSSRLTRVDWAKAEAQAEAEFFAQRTRLICRLRDRDYPYQEVINQLARLAAGNFS</sequence>
<name>A0A382ZQL2_9ZZZZ</name>
<protein>
    <submittedName>
        <fullName evidence="1">Uncharacterized protein</fullName>
    </submittedName>
</protein>
<dbReference type="AlphaFoldDB" id="A0A382ZQL2"/>
<proteinExistence type="predicted"/>
<evidence type="ECO:0000313" key="1">
    <source>
        <dbReference type="EMBL" id="SVD97762.1"/>
    </source>
</evidence>
<gene>
    <name evidence="1" type="ORF">METZ01_LOCUS450616</name>
</gene>
<accession>A0A382ZQL2</accession>
<reference evidence="1" key="1">
    <citation type="submission" date="2018-05" db="EMBL/GenBank/DDBJ databases">
        <authorList>
            <person name="Lanie J.A."/>
            <person name="Ng W.-L."/>
            <person name="Kazmierczak K.M."/>
            <person name="Andrzejewski T.M."/>
            <person name="Davidsen T.M."/>
            <person name="Wayne K.J."/>
            <person name="Tettelin H."/>
            <person name="Glass J.I."/>
            <person name="Rusch D."/>
            <person name="Podicherti R."/>
            <person name="Tsui H.-C.T."/>
            <person name="Winkler M.E."/>
        </authorList>
    </citation>
    <scope>NUCLEOTIDE SEQUENCE</scope>
</reference>
<organism evidence="1">
    <name type="scientific">marine metagenome</name>
    <dbReference type="NCBI Taxonomy" id="408172"/>
    <lineage>
        <taxon>unclassified sequences</taxon>
        <taxon>metagenomes</taxon>
        <taxon>ecological metagenomes</taxon>
    </lineage>
</organism>
<dbReference type="EMBL" id="UINC01185850">
    <property type="protein sequence ID" value="SVD97762.1"/>
    <property type="molecule type" value="Genomic_DNA"/>
</dbReference>